<dbReference type="SUPFAM" id="SSF51306">
    <property type="entry name" value="LexA/Signal peptidase"/>
    <property type="match status" value="1"/>
</dbReference>
<dbReference type="EMBL" id="FOJY01000019">
    <property type="protein sequence ID" value="SFB31049.1"/>
    <property type="molecule type" value="Genomic_DNA"/>
</dbReference>
<evidence type="ECO:0000256" key="1">
    <source>
        <dbReference type="ARBA" id="ARBA00023015"/>
    </source>
</evidence>
<keyword evidence="1" id="KW-0805">Transcription regulation</keyword>
<dbReference type="Gene3D" id="1.10.260.40">
    <property type="entry name" value="lambda repressor-like DNA-binding domains"/>
    <property type="match status" value="1"/>
</dbReference>
<dbReference type="OrthoDB" id="2475196at2"/>
<dbReference type="InterPro" id="IPR039418">
    <property type="entry name" value="LexA-like"/>
</dbReference>
<dbReference type="CDD" id="cd00093">
    <property type="entry name" value="HTH_XRE"/>
    <property type="match status" value="1"/>
</dbReference>
<dbReference type="InterPro" id="IPR001387">
    <property type="entry name" value="Cro/C1-type_HTH"/>
</dbReference>
<keyword evidence="2" id="KW-0238">DNA-binding</keyword>
<evidence type="ECO:0000256" key="2">
    <source>
        <dbReference type="ARBA" id="ARBA00023125"/>
    </source>
</evidence>
<name>A0A1I0ZZ87_9FIRM</name>
<dbReference type="RefSeq" id="WP_092873962.1">
    <property type="nucleotide sequence ID" value="NZ_FOJY01000019.1"/>
</dbReference>
<proteinExistence type="predicted"/>
<dbReference type="CDD" id="cd06529">
    <property type="entry name" value="S24_LexA-like"/>
    <property type="match status" value="1"/>
</dbReference>
<dbReference type="PANTHER" id="PTHR40661">
    <property type="match status" value="1"/>
</dbReference>
<protein>
    <submittedName>
        <fullName evidence="5">Phage repressor protein C, contains Cro/C1-type HTH and peptisase s24 domains</fullName>
    </submittedName>
</protein>
<dbReference type="PANTHER" id="PTHR40661:SF1">
    <property type="entry name" value="HTH CRO_C1-TYPE DOMAIN-CONTAINING PROTEIN"/>
    <property type="match status" value="1"/>
</dbReference>
<evidence type="ECO:0000313" key="6">
    <source>
        <dbReference type="Proteomes" id="UP000198838"/>
    </source>
</evidence>
<dbReference type="PROSITE" id="PS50943">
    <property type="entry name" value="HTH_CROC1"/>
    <property type="match status" value="1"/>
</dbReference>
<organism evidence="5 6">
    <name type="scientific">Acetitomaculum ruminis DSM 5522</name>
    <dbReference type="NCBI Taxonomy" id="1120918"/>
    <lineage>
        <taxon>Bacteria</taxon>
        <taxon>Bacillati</taxon>
        <taxon>Bacillota</taxon>
        <taxon>Clostridia</taxon>
        <taxon>Lachnospirales</taxon>
        <taxon>Lachnospiraceae</taxon>
        <taxon>Acetitomaculum</taxon>
    </lineage>
</organism>
<evidence type="ECO:0000313" key="5">
    <source>
        <dbReference type="EMBL" id="SFB31049.1"/>
    </source>
</evidence>
<dbReference type="GO" id="GO:0003677">
    <property type="term" value="F:DNA binding"/>
    <property type="evidence" value="ECO:0007669"/>
    <property type="project" value="UniProtKB-KW"/>
</dbReference>
<keyword evidence="3" id="KW-0804">Transcription</keyword>
<dbReference type="STRING" id="1120918.SAMN05216249_11926"/>
<keyword evidence="6" id="KW-1185">Reference proteome</keyword>
<dbReference type="SUPFAM" id="SSF47413">
    <property type="entry name" value="lambda repressor-like DNA-binding domains"/>
    <property type="match status" value="1"/>
</dbReference>
<dbReference type="Gene3D" id="2.10.109.10">
    <property type="entry name" value="Umud Fragment, subunit A"/>
    <property type="match status" value="1"/>
</dbReference>
<evidence type="ECO:0000259" key="4">
    <source>
        <dbReference type="PROSITE" id="PS50943"/>
    </source>
</evidence>
<feature type="domain" description="HTH cro/C1-type" evidence="4">
    <location>
        <begin position="8"/>
        <end position="65"/>
    </location>
</feature>
<evidence type="ECO:0000256" key="3">
    <source>
        <dbReference type="ARBA" id="ARBA00023163"/>
    </source>
</evidence>
<dbReference type="Proteomes" id="UP000198838">
    <property type="component" value="Unassembled WGS sequence"/>
</dbReference>
<accession>A0A1I0ZZ87</accession>
<dbReference type="InterPro" id="IPR010982">
    <property type="entry name" value="Lambda_DNA-bd_dom_sf"/>
</dbReference>
<dbReference type="AlphaFoldDB" id="A0A1I0ZZ87"/>
<dbReference type="Pfam" id="PF01381">
    <property type="entry name" value="HTH_3"/>
    <property type="match status" value="1"/>
</dbReference>
<reference evidence="5 6" key="1">
    <citation type="submission" date="2016-10" db="EMBL/GenBank/DDBJ databases">
        <authorList>
            <person name="de Groot N.N."/>
        </authorList>
    </citation>
    <scope>NUCLEOTIDE SEQUENCE [LARGE SCALE GENOMIC DNA]</scope>
    <source>
        <strain evidence="5 6">DSM 5522</strain>
    </source>
</reference>
<dbReference type="Pfam" id="PF00717">
    <property type="entry name" value="Peptidase_S24"/>
    <property type="match status" value="1"/>
</dbReference>
<gene>
    <name evidence="5" type="ORF">SAMN05216249_11926</name>
</gene>
<dbReference type="InterPro" id="IPR036286">
    <property type="entry name" value="LexA/Signal_pep-like_sf"/>
</dbReference>
<dbReference type="InterPro" id="IPR015927">
    <property type="entry name" value="Peptidase_S24_S26A/B/C"/>
</dbReference>
<sequence length="234" mass="26723">MKNIGEVIAFHRKNKKISQIDIATELEKYDIHIKNAAVSAWEKRNSIPSADTLLALCEILGINDIYTEFIGENPNDPFKDLNEEGVKKVLDYIELLKKTEDYQKQTAEIVEFKPRIMKVALLPASAGTGYFIDDENFDEVEIYDQVPRKATFGVYLDGDSMEPRFKDEQLVWIEQTDCLDSGDIGLFYLDGKTYFKKYIVKSAGTFLLSLNAKYKPIPISEYSSFKIFGKLAID</sequence>